<feature type="transmembrane region" description="Helical" evidence="2">
    <location>
        <begin position="89"/>
        <end position="107"/>
    </location>
</feature>
<keyword evidence="5" id="KW-0614">Plasmid</keyword>
<accession>A0A0A7PP03</accession>
<dbReference type="RefSeq" id="WP_037555873.1">
    <property type="nucleotide sequence ID" value="NZ_CP009123.1"/>
</dbReference>
<dbReference type="PANTHER" id="PTHR30273:SF2">
    <property type="entry name" value="PROTEIN FECR"/>
    <property type="match status" value="1"/>
</dbReference>
<evidence type="ECO:0000313" key="5">
    <source>
        <dbReference type="EMBL" id="AJA11694.1"/>
    </source>
</evidence>
<evidence type="ECO:0000259" key="4">
    <source>
        <dbReference type="Pfam" id="PF16220"/>
    </source>
</evidence>
<geneLocation type="plasmid" evidence="5 6">
    <name>pSfKp5.2</name>
</geneLocation>
<dbReference type="PIRSF" id="PIRSF018266">
    <property type="entry name" value="FecR"/>
    <property type="match status" value="1"/>
</dbReference>
<keyword evidence="2" id="KW-0812">Transmembrane</keyword>
<dbReference type="InterPro" id="IPR032623">
    <property type="entry name" value="FecR_N"/>
</dbReference>
<dbReference type="AlphaFoldDB" id="A0A0A7PP03"/>
<dbReference type="EMBL" id="CP009123">
    <property type="protein sequence ID" value="AJA11694.1"/>
    <property type="molecule type" value="Genomic_DNA"/>
</dbReference>
<proteinExistence type="predicted"/>
<evidence type="ECO:0000313" key="6">
    <source>
        <dbReference type="Proteomes" id="UP000030907"/>
    </source>
</evidence>
<evidence type="ECO:0000259" key="3">
    <source>
        <dbReference type="Pfam" id="PF04773"/>
    </source>
</evidence>
<sequence length="357" mass="38634">MNEDNDTPKRPGNLRDEAAEWFAIMRGPDADARREEFEAWLARGALHRTAYNKIAETFSIGKGLKEDAPDDADSAAPSPTSQKPGKLKMAGLALGLVGAAAALYLGVVSPGKLKKDGPEIANSSTTGGTSSQLQSKLGEIREVQLPDGSHVTLDTDSLVLTKFDRDLRDVRLVRGRARFNVEKDNRPFVVAAGNGTITALGTSFDVGLARDERVTVQLFEGSVDVRVRRDLSAAETPVRLAPGQQLIFRAEKAAAPIQVTNAPVTDRRWPEGVREYDGVRLGDVLGEANRYATGPILVAAADVSDRKVSGTYRIRDVERLAENLADMLRLALIRGNNQLLLVKTCPSPRKENCTPPS</sequence>
<protein>
    <recommendedName>
        <fullName evidence="7">Anti-FecI sigma factor FecR</fullName>
    </recommendedName>
</protein>
<feature type="domain" description="FecR protein" evidence="3">
    <location>
        <begin position="134"/>
        <end position="223"/>
    </location>
</feature>
<evidence type="ECO:0000256" key="2">
    <source>
        <dbReference type="SAM" id="Phobius"/>
    </source>
</evidence>
<keyword evidence="6" id="KW-1185">Reference proteome</keyword>
<keyword evidence="2" id="KW-1133">Transmembrane helix</keyword>
<feature type="region of interest" description="Disordered" evidence="1">
    <location>
        <begin position="65"/>
        <end position="85"/>
    </location>
</feature>
<organism evidence="5 6">
    <name type="scientific">Sphingopyxis fribergensis</name>
    <dbReference type="NCBI Taxonomy" id="1515612"/>
    <lineage>
        <taxon>Bacteria</taxon>
        <taxon>Pseudomonadati</taxon>
        <taxon>Pseudomonadota</taxon>
        <taxon>Alphaproteobacteria</taxon>
        <taxon>Sphingomonadales</taxon>
        <taxon>Sphingomonadaceae</taxon>
        <taxon>Sphingopyxis</taxon>
    </lineage>
</organism>
<dbReference type="GO" id="GO:0016989">
    <property type="term" value="F:sigma factor antagonist activity"/>
    <property type="evidence" value="ECO:0007669"/>
    <property type="project" value="TreeGrafter"/>
</dbReference>
<feature type="domain" description="FecR N-terminal" evidence="4">
    <location>
        <begin position="16"/>
        <end position="55"/>
    </location>
</feature>
<evidence type="ECO:0000256" key="1">
    <source>
        <dbReference type="SAM" id="MobiDB-lite"/>
    </source>
</evidence>
<dbReference type="Pfam" id="PF04773">
    <property type="entry name" value="FecR"/>
    <property type="match status" value="1"/>
</dbReference>
<evidence type="ECO:0008006" key="7">
    <source>
        <dbReference type="Google" id="ProtNLM"/>
    </source>
</evidence>
<dbReference type="OrthoDB" id="7492241at2"/>
<dbReference type="PANTHER" id="PTHR30273">
    <property type="entry name" value="PERIPLASMIC SIGNAL SENSOR AND SIGMA FACTOR ACTIVATOR FECR-RELATED"/>
    <property type="match status" value="1"/>
</dbReference>
<dbReference type="Pfam" id="PF16220">
    <property type="entry name" value="DUF4880"/>
    <property type="match status" value="1"/>
</dbReference>
<reference evidence="5 6" key="1">
    <citation type="journal article" date="2015" name="Int. J. Syst. Evol. Microbiol.">
        <title>Description of Sphingopyxis fribergensis sp. nov. - a soil bacterium with the ability to degrade styrene and phenylacetic acid.</title>
        <authorList>
            <person name="Oelschlagel M."/>
            <person name="Ruckert C."/>
            <person name="Kalinowski J."/>
            <person name="Schmidt G."/>
            <person name="Schlomann M."/>
            <person name="Tischler D."/>
        </authorList>
    </citation>
    <scope>NUCLEOTIDE SEQUENCE [LARGE SCALE GENOMIC DNA]</scope>
    <source>
        <strain evidence="5 6">Kp5.2</strain>
        <plasmid evidence="5">pSfKp5.2</plasmid>
    </source>
</reference>
<dbReference type="InterPro" id="IPR012373">
    <property type="entry name" value="Ferrdict_sens_TM"/>
</dbReference>
<keyword evidence="2" id="KW-0472">Membrane</keyword>
<dbReference type="Gene3D" id="2.60.120.1440">
    <property type="match status" value="1"/>
</dbReference>
<name>A0A0A7PP03_9SPHN</name>
<dbReference type="InterPro" id="IPR006860">
    <property type="entry name" value="FecR"/>
</dbReference>
<gene>
    <name evidence="5" type="ORF">SKP52_24260</name>
</gene>
<dbReference type="Proteomes" id="UP000030907">
    <property type="component" value="Plasmid pSfKp5.2"/>
</dbReference>
<dbReference type="HOGENOM" id="CLU_050192_0_2_5"/>
<dbReference type="KEGG" id="sphk:SKP52_24260"/>